<dbReference type="GO" id="GO:0004181">
    <property type="term" value="F:metallocarboxypeptidase activity"/>
    <property type="evidence" value="ECO:0007669"/>
    <property type="project" value="InterPro"/>
</dbReference>
<dbReference type="Pfam" id="PF00246">
    <property type="entry name" value="Peptidase_M14"/>
    <property type="match status" value="1"/>
</dbReference>
<protein>
    <submittedName>
        <fullName evidence="5">Putative cell wall-binding protein</fullName>
    </submittedName>
</protein>
<evidence type="ECO:0000313" key="6">
    <source>
        <dbReference type="Proteomes" id="UP000199068"/>
    </source>
</evidence>
<dbReference type="InterPro" id="IPR000834">
    <property type="entry name" value="Peptidase_M14"/>
</dbReference>
<evidence type="ECO:0000259" key="4">
    <source>
        <dbReference type="PROSITE" id="PS52035"/>
    </source>
</evidence>
<dbReference type="GO" id="GO:0006508">
    <property type="term" value="P:proteolysis"/>
    <property type="evidence" value="ECO:0007669"/>
    <property type="project" value="InterPro"/>
</dbReference>
<organism evidence="5 6">
    <name type="scientific">Romboutsia lituseburensis DSM 797</name>
    <dbReference type="NCBI Taxonomy" id="1121325"/>
    <lineage>
        <taxon>Bacteria</taxon>
        <taxon>Bacillati</taxon>
        <taxon>Bacillota</taxon>
        <taxon>Clostridia</taxon>
        <taxon>Peptostreptococcales</taxon>
        <taxon>Peptostreptococcaceae</taxon>
        <taxon>Romboutsia</taxon>
    </lineage>
</organism>
<reference evidence="5 6" key="1">
    <citation type="submission" date="2016-10" db="EMBL/GenBank/DDBJ databases">
        <authorList>
            <person name="de Groot N.N."/>
        </authorList>
    </citation>
    <scope>NUCLEOTIDE SEQUENCE [LARGE SCALE GENOMIC DNA]</scope>
    <source>
        <strain evidence="5 6">DSM 797</strain>
    </source>
</reference>
<feature type="signal peptide" evidence="3">
    <location>
        <begin position="1"/>
        <end position="26"/>
    </location>
</feature>
<dbReference type="InterPro" id="IPR007253">
    <property type="entry name" value="Cell_wall-bd_2"/>
</dbReference>
<accession>A0A1G9KTP7</accession>
<evidence type="ECO:0000313" key="5">
    <source>
        <dbReference type="EMBL" id="SDL53006.1"/>
    </source>
</evidence>
<keyword evidence="6" id="KW-1185">Reference proteome</keyword>
<evidence type="ECO:0000256" key="2">
    <source>
        <dbReference type="SAM" id="MobiDB-lite"/>
    </source>
</evidence>
<sequence>MGKKKRVLTTSLVATAIVSSVIPAQALSQTSDNQNADTFSNSDRKSRDKYEPISNKLTRNNINDSNNKNLLPDTLQVSDKLISMTQKENIKINAEFNYEVKEENLKWTFGGKDISSWKTWSPDKKDYSGQEFLKIENLKINTTKDESGKLKSVVTADLNTELLYDTVDLSPRSIRVKYPDMIGNYDLKIEDKSTNTSFKNTMKLNVYDSYRKYDELKPELDQIFKNAKSNIYLNYESIGKSVEGRDMHFVVMAKDKSSVDKYLNETVPMMLENPEQLQQKIKNKALGDYKIPIFINNIHADEAPGVDAQLDLLKKLTTQDIIKYKTLDKNNKETEVELNVKDLLDNVIFVMSITENPDGRYYNTRANANGFDLNRDNGYQTQVETLSIVEQIAKWNPISFLDLHGFVKGFLIEPCTPPHDPNYEYDLIAKNATAQAHAMGNAGIANTKYDSYEIPFEDYDVNGGWDDATAAYTGTYALHHGAMSHTIEVPELNQDSVDAFVNAILGASSFVLDGKDELFISQLEYYKRGVNGEDNRAADKYFVNSKGESIGRPRGNYENFFPEYYVLPVDSKLQKNIPEVQETVKYLLRNGVKVDTLDSDTKVGNTIYPKGSYVVDMHQAKRGYANLVLYDGINASDFKEMYAEIVMNFPDVRGFDNYEVRNKNVFKGKLKSVKSVEKIETKVNGDSEKYIIKNSNNDAIKAINELLSKNKDVYVLAKDSKDNEEGDYVVNKKDLSEISKKYTLDIEPFKDDIPTLKLREPKVYATGSYSKFVLNELGFKLVNKSEDSNIIIDDIGSTNPKDLKNGVDYLGIGEDSIVNVGEKVIPGLKLGKTDSYHEGLLKGEYLDDRATGGYDNEKYIYTANGSWINNVPKGVKEIAKVSNENDFYVSGWWPNNEQVKGKTMGVTTDLEDTTLTLYANTITNKAHTKGTYRLIANAVYDSVDSELGYTSIEGNDRYETAIKLSQSKFDKADTVVIVNGNSLADGLTATPLATYKKSPILLTNGHNLSKETKDEIKRLGAKNVIIAGGNISVKDNIETELKSIGISKIERLGGSNRYDTSLKIAKYIDEKCFDIKDVVITGGSGEADALSISSISASKKMPIILSQKQDINDSTYNWLKSEQLEDAYIIGGKNSVDDKVLEKVDKITAKDIKNNRIAGKDRYETNAKVLEKFYSKDLETAYVAKGKELIDALSTGPIASMDNAPVIIVGNDLNQEQVNVLNSKNAKSIVKVGGGIQNKVINKVISLLSK</sequence>
<dbReference type="PANTHER" id="PTHR30032">
    <property type="entry name" value="N-ACETYLMURAMOYL-L-ALANINE AMIDASE-RELATED"/>
    <property type="match status" value="1"/>
</dbReference>
<comment type="similarity">
    <text evidence="1">Belongs to the peptidase M14 family.</text>
</comment>
<dbReference type="SMART" id="SM00631">
    <property type="entry name" value="Zn_pept"/>
    <property type="match status" value="1"/>
</dbReference>
<dbReference type="Pfam" id="PF04122">
    <property type="entry name" value="CW_binding_2"/>
    <property type="match status" value="3"/>
</dbReference>
<feature type="compositionally biased region" description="Polar residues" evidence="2">
    <location>
        <begin position="29"/>
        <end position="41"/>
    </location>
</feature>
<dbReference type="InterPro" id="IPR051922">
    <property type="entry name" value="Bact_Sporulation_Assoc"/>
</dbReference>
<feature type="chain" id="PRO_5011529528" evidence="3">
    <location>
        <begin position="27"/>
        <end position="1250"/>
    </location>
</feature>
<dbReference type="PROSITE" id="PS52035">
    <property type="entry name" value="PEPTIDASE_M14"/>
    <property type="match status" value="1"/>
</dbReference>
<dbReference type="Gene3D" id="3.40.630.10">
    <property type="entry name" value="Zn peptidases"/>
    <property type="match status" value="1"/>
</dbReference>
<dbReference type="GO" id="GO:0008270">
    <property type="term" value="F:zinc ion binding"/>
    <property type="evidence" value="ECO:0007669"/>
    <property type="project" value="InterPro"/>
</dbReference>
<dbReference type="Proteomes" id="UP000199068">
    <property type="component" value="Unassembled WGS sequence"/>
</dbReference>
<feature type="compositionally biased region" description="Basic and acidic residues" evidence="2">
    <location>
        <begin position="42"/>
        <end position="51"/>
    </location>
</feature>
<keyword evidence="3" id="KW-0732">Signal</keyword>
<dbReference type="RefSeq" id="WP_170139157.1">
    <property type="nucleotide sequence ID" value="NZ_FNGW01000002.1"/>
</dbReference>
<feature type="domain" description="Peptidase M14" evidence="4">
    <location>
        <begin position="209"/>
        <end position="511"/>
    </location>
</feature>
<proteinExistence type="inferred from homology"/>
<gene>
    <name evidence="5" type="ORF">SAMN04515677_102264</name>
</gene>
<dbReference type="CDD" id="cd06244">
    <property type="entry name" value="M14-like"/>
    <property type="match status" value="1"/>
</dbReference>
<feature type="region of interest" description="Disordered" evidence="2">
    <location>
        <begin position="29"/>
        <end position="70"/>
    </location>
</feature>
<dbReference type="EMBL" id="FNGW01000002">
    <property type="protein sequence ID" value="SDL53006.1"/>
    <property type="molecule type" value="Genomic_DNA"/>
</dbReference>
<feature type="active site" description="Proton donor/acceptor" evidence="1">
    <location>
        <position position="488"/>
    </location>
</feature>
<name>A0A1G9KTP7_9FIRM</name>
<dbReference type="AlphaFoldDB" id="A0A1G9KTP7"/>
<evidence type="ECO:0000256" key="3">
    <source>
        <dbReference type="SAM" id="SignalP"/>
    </source>
</evidence>
<feature type="compositionally biased region" description="Low complexity" evidence="2">
    <location>
        <begin position="60"/>
        <end position="69"/>
    </location>
</feature>
<dbReference type="PANTHER" id="PTHR30032:SF8">
    <property type="entry name" value="GERMINATION-SPECIFIC N-ACETYLMURAMOYL-L-ALANINE AMIDASE"/>
    <property type="match status" value="1"/>
</dbReference>
<dbReference type="SUPFAM" id="SSF53187">
    <property type="entry name" value="Zn-dependent exopeptidases"/>
    <property type="match status" value="1"/>
</dbReference>
<dbReference type="STRING" id="1121325.SAMN04515677_102264"/>
<evidence type="ECO:0000256" key="1">
    <source>
        <dbReference type="PROSITE-ProRule" id="PRU01379"/>
    </source>
</evidence>
<dbReference type="Gene3D" id="3.40.50.12090">
    <property type="match status" value="2"/>
</dbReference>